<proteinExistence type="predicted"/>
<dbReference type="Pfam" id="PF11042">
    <property type="entry name" value="DUF2750"/>
    <property type="match status" value="1"/>
</dbReference>
<organism evidence="1 2">
    <name type="scientific">Nonomuraea spiralis</name>
    <dbReference type="NCBI Taxonomy" id="46182"/>
    <lineage>
        <taxon>Bacteria</taxon>
        <taxon>Bacillati</taxon>
        <taxon>Actinomycetota</taxon>
        <taxon>Actinomycetes</taxon>
        <taxon>Streptosporangiales</taxon>
        <taxon>Streptosporangiaceae</taxon>
        <taxon>Nonomuraea</taxon>
    </lineage>
</organism>
<protein>
    <submittedName>
        <fullName evidence="1">DUF2750 domain-containing protein</fullName>
    </submittedName>
</protein>
<reference evidence="1 2" key="1">
    <citation type="submission" date="2024-09" db="EMBL/GenBank/DDBJ databases">
        <authorList>
            <person name="Sun Q."/>
            <person name="Mori K."/>
        </authorList>
    </citation>
    <scope>NUCLEOTIDE SEQUENCE [LARGE SCALE GENOMIC DNA]</scope>
    <source>
        <strain evidence="1 2">CCM 3426</strain>
    </source>
</reference>
<dbReference type="InterPro" id="IPR021284">
    <property type="entry name" value="DUF2750"/>
</dbReference>
<evidence type="ECO:0000313" key="2">
    <source>
        <dbReference type="Proteomes" id="UP001589647"/>
    </source>
</evidence>
<dbReference type="Proteomes" id="UP001589647">
    <property type="component" value="Unassembled WGS sequence"/>
</dbReference>
<dbReference type="RefSeq" id="WP_189651890.1">
    <property type="nucleotide sequence ID" value="NZ_BMRC01000022.1"/>
</dbReference>
<evidence type="ECO:0000313" key="1">
    <source>
        <dbReference type="EMBL" id="MFB9209181.1"/>
    </source>
</evidence>
<name>A0ABV5IX86_9ACTN</name>
<accession>A0ABV5IX86</accession>
<sequence>MSQSGAQAAAFFRALASNRAVWTLQDENGCPALMTPSGRRSIPFWSSRSRADKIIRTVPAYASMELTEIDIDNWVLEWLPDLKRDDLLVGINWSGA</sequence>
<comment type="caution">
    <text evidence="1">The sequence shown here is derived from an EMBL/GenBank/DDBJ whole genome shotgun (WGS) entry which is preliminary data.</text>
</comment>
<keyword evidence="2" id="KW-1185">Reference proteome</keyword>
<gene>
    <name evidence="1" type="ORF">ACFFV7_48920</name>
</gene>
<dbReference type="EMBL" id="JBHMEI010000095">
    <property type="protein sequence ID" value="MFB9209181.1"/>
    <property type="molecule type" value="Genomic_DNA"/>
</dbReference>